<evidence type="ECO:0000313" key="4">
    <source>
        <dbReference type="Proteomes" id="UP000040453"/>
    </source>
</evidence>
<name>A0A0A1MY87_9BACI</name>
<dbReference type="GO" id="GO:0003676">
    <property type="term" value="F:nucleic acid binding"/>
    <property type="evidence" value="ECO:0007669"/>
    <property type="project" value="InterPro"/>
</dbReference>
<dbReference type="Gene3D" id="3.90.1640.10">
    <property type="entry name" value="inorganic pyrophosphatase (n-terminal core)"/>
    <property type="match status" value="1"/>
</dbReference>
<dbReference type="InterPro" id="IPR003156">
    <property type="entry name" value="DHHA1_dom"/>
</dbReference>
<dbReference type="AlphaFoldDB" id="A0A0A1MY87"/>
<dbReference type="Pfam" id="PF02272">
    <property type="entry name" value="DHHA1"/>
    <property type="match status" value="1"/>
</dbReference>
<feature type="domain" description="DDH" evidence="1">
    <location>
        <begin position="15"/>
        <end position="154"/>
    </location>
</feature>
<proteinExistence type="predicted"/>
<dbReference type="Gene3D" id="3.10.310.30">
    <property type="match status" value="1"/>
</dbReference>
<dbReference type="Pfam" id="PF01368">
    <property type="entry name" value="DHH"/>
    <property type="match status" value="1"/>
</dbReference>
<sequence length="314" mass="35223">MEITKIIEAIEASERIIIHRHVRPDPDAIGSQMGLKALIRHSFPEKEVYAAGEDIPSLTFLAQMDDLSDELYQGSLVIVCDTANQPRIDDDRYNKGKQLIKIDHHPVTDSYGDIEWVSTDASSTSEMIVGLALEARPRGWNLNNEAARLLYAGIVGDTGRFKFPSTTVKTFKYAGELVRYDFDRTAIYDGLYEAEEKVLRLSGHILQHFKMSENGLCVIKLTAELLKAFDVTVEESNQLVQTVADVKGIKAWVFFIEEPDQIRVRIRSKGIVINQIAKKYNGGGHPLASGATVYNWEEANHLAADLEKVCRDEV</sequence>
<dbReference type="InterPro" id="IPR038763">
    <property type="entry name" value="DHH_sf"/>
</dbReference>
<evidence type="ECO:0000259" key="1">
    <source>
        <dbReference type="Pfam" id="PF01368"/>
    </source>
</evidence>
<dbReference type="SUPFAM" id="SSF64182">
    <property type="entry name" value="DHH phosphoesterases"/>
    <property type="match status" value="1"/>
</dbReference>
<feature type="domain" description="DHHA1" evidence="2">
    <location>
        <begin position="228"/>
        <end position="311"/>
    </location>
</feature>
<dbReference type="RefSeq" id="WP_042535357.1">
    <property type="nucleotide sequence ID" value="NZ_CDGG01000001.1"/>
</dbReference>
<dbReference type="InterPro" id="IPR051319">
    <property type="entry name" value="Oligoribo/pAp-PDE_c-di-AMP_PDE"/>
</dbReference>
<gene>
    <name evidence="3" type="primary">nrnA_2</name>
    <name evidence="3" type="ORF">BN997_04443</name>
</gene>
<dbReference type="PANTHER" id="PTHR47618">
    <property type="entry name" value="BIFUNCTIONAL OLIGORIBONUCLEASE AND PAP PHOSPHATASE NRNA"/>
    <property type="match status" value="1"/>
</dbReference>
<dbReference type="STRING" id="545501.BN997_04443"/>
<dbReference type="PANTHER" id="PTHR47618:SF1">
    <property type="entry name" value="BIFUNCTIONAL OLIGORIBONUCLEASE AND PAP PHOSPHATASE NRNA"/>
    <property type="match status" value="1"/>
</dbReference>
<dbReference type="EMBL" id="CDGG01000001">
    <property type="protein sequence ID" value="CEI84494.1"/>
    <property type="molecule type" value="Genomic_DNA"/>
</dbReference>
<reference evidence="3 4" key="1">
    <citation type="submission" date="2014-11" db="EMBL/GenBank/DDBJ databases">
        <authorList>
            <person name="Urmite Genomes Urmite Genomes"/>
        </authorList>
    </citation>
    <scope>NUCLEOTIDE SEQUENCE [LARGE SCALE GENOMIC DNA]</scope>
    <source>
        <strain evidence="3 4">Oc5</strain>
    </source>
</reference>
<accession>A0A0A1MY87</accession>
<organism evidence="3 4">
    <name type="scientific">Oceanobacillus oncorhynchi</name>
    <dbReference type="NCBI Taxonomy" id="545501"/>
    <lineage>
        <taxon>Bacteria</taxon>
        <taxon>Bacillati</taxon>
        <taxon>Bacillota</taxon>
        <taxon>Bacilli</taxon>
        <taxon>Bacillales</taxon>
        <taxon>Bacillaceae</taxon>
        <taxon>Oceanobacillus</taxon>
    </lineage>
</organism>
<dbReference type="Proteomes" id="UP000040453">
    <property type="component" value="Unassembled WGS sequence"/>
</dbReference>
<protein>
    <submittedName>
        <fullName evidence="3">Bifunctional oligoribonuclease and PAP phosphatase NrnA</fullName>
    </submittedName>
</protein>
<keyword evidence="4" id="KW-1185">Reference proteome</keyword>
<evidence type="ECO:0000259" key="2">
    <source>
        <dbReference type="Pfam" id="PF02272"/>
    </source>
</evidence>
<evidence type="ECO:0000313" key="3">
    <source>
        <dbReference type="EMBL" id="CEI84494.1"/>
    </source>
</evidence>
<dbReference type="InterPro" id="IPR001667">
    <property type="entry name" value="DDH_dom"/>
</dbReference>